<dbReference type="Proteomes" id="UP000187735">
    <property type="component" value="Chromosome"/>
</dbReference>
<keyword evidence="3" id="KW-1185">Reference proteome</keyword>
<dbReference type="EMBL" id="CP017641">
    <property type="protein sequence ID" value="APZ95061.1"/>
    <property type="molecule type" value="Genomic_DNA"/>
</dbReference>
<dbReference type="GO" id="GO:0006508">
    <property type="term" value="P:proteolysis"/>
    <property type="evidence" value="ECO:0007669"/>
    <property type="project" value="UniProtKB-KW"/>
</dbReference>
<evidence type="ECO:0000256" key="1">
    <source>
        <dbReference type="SAM" id="SignalP"/>
    </source>
</evidence>
<feature type="chain" id="PRO_5012162176" evidence="1">
    <location>
        <begin position="29"/>
        <end position="393"/>
    </location>
</feature>
<dbReference type="AlphaFoldDB" id="A0A1P8WLY5"/>
<dbReference type="GO" id="GO:0008233">
    <property type="term" value="F:peptidase activity"/>
    <property type="evidence" value="ECO:0007669"/>
    <property type="project" value="UniProtKB-KW"/>
</dbReference>
<organism evidence="2 3">
    <name type="scientific">Fuerstiella marisgermanici</name>
    <dbReference type="NCBI Taxonomy" id="1891926"/>
    <lineage>
        <taxon>Bacteria</taxon>
        <taxon>Pseudomonadati</taxon>
        <taxon>Planctomycetota</taxon>
        <taxon>Planctomycetia</taxon>
        <taxon>Planctomycetales</taxon>
        <taxon>Planctomycetaceae</taxon>
        <taxon>Fuerstiella</taxon>
    </lineage>
</organism>
<evidence type="ECO:0000313" key="3">
    <source>
        <dbReference type="Proteomes" id="UP000187735"/>
    </source>
</evidence>
<accession>A0A1P8WLY5</accession>
<dbReference type="OrthoDB" id="290751at2"/>
<gene>
    <name evidence="2" type="primary">hhoB_1</name>
    <name evidence="2" type="ORF">Fuma_04713</name>
</gene>
<proteinExistence type="predicted"/>
<reference evidence="2 3" key="1">
    <citation type="journal article" date="2016" name="Front. Microbiol.">
        <title>Fuerstia marisgermanicae gen. nov., sp. nov., an Unusual Member of the Phylum Planctomycetes from the German Wadden Sea.</title>
        <authorList>
            <person name="Kohn T."/>
            <person name="Heuer A."/>
            <person name="Jogler M."/>
            <person name="Vollmers J."/>
            <person name="Boedeker C."/>
            <person name="Bunk B."/>
            <person name="Rast P."/>
            <person name="Borchert D."/>
            <person name="Glockner I."/>
            <person name="Freese H.M."/>
            <person name="Klenk H.P."/>
            <person name="Overmann J."/>
            <person name="Kaster A.K."/>
            <person name="Rohde M."/>
            <person name="Wiegand S."/>
            <person name="Jogler C."/>
        </authorList>
    </citation>
    <scope>NUCLEOTIDE SEQUENCE [LARGE SCALE GENOMIC DNA]</scope>
    <source>
        <strain evidence="2 3">NH11</strain>
    </source>
</reference>
<dbReference type="STRING" id="1891926.Fuma_04713"/>
<dbReference type="RefSeq" id="WP_077026278.1">
    <property type="nucleotide sequence ID" value="NZ_CP017641.1"/>
</dbReference>
<evidence type="ECO:0000313" key="2">
    <source>
        <dbReference type="EMBL" id="APZ95061.1"/>
    </source>
</evidence>
<dbReference type="PANTHER" id="PTHR43019">
    <property type="entry name" value="SERINE ENDOPROTEASE DEGS"/>
    <property type="match status" value="1"/>
</dbReference>
<name>A0A1P8WLY5_9PLAN</name>
<dbReference type="Pfam" id="PF13365">
    <property type="entry name" value="Trypsin_2"/>
    <property type="match status" value="1"/>
</dbReference>
<keyword evidence="2" id="KW-0378">Hydrolase</keyword>
<feature type="signal peptide" evidence="1">
    <location>
        <begin position="1"/>
        <end position="28"/>
    </location>
</feature>
<dbReference type="KEGG" id="fmr:Fuma_04713"/>
<protein>
    <submittedName>
        <fullName evidence="2">Serine protease HhoB</fullName>
    </submittedName>
</protein>
<dbReference type="PANTHER" id="PTHR43019:SF62">
    <property type="entry name" value="SERINE ENDOPROTEASE DEGS"/>
    <property type="match status" value="1"/>
</dbReference>
<keyword evidence="1" id="KW-0732">Signal</keyword>
<keyword evidence="2" id="KW-0645">Protease</keyword>
<dbReference type="SUPFAM" id="SSF50494">
    <property type="entry name" value="Trypsin-like serine proteases"/>
    <property type="match status" value="1"/>
</dbReference>
<dbReference type="Gene3D" id="2.40.10.120">
    <property type="match status" value="1"/>
</dbReference>
<sequence length="393" mass="42704" precursor="true">MKYSIKPQIVRLAACAVALAGLSQSALADVEIYNETLKSTAWVLAKTGGSTSSGTGVLVNAEKKLLVTNFHVVGDARAAVIFFPEMKDGQPINDRNHYLKNVRKLGIRGRVLGVDRKRDLALVELDKLPEGTKAIDMARKTISPGAQVQSIGNSGSSDALWVFTSGTVRSAYQKQFRTGAGEHDFKVVETTSPINPGDSGGPVVNSDGELVAIAQSISPKARLVSYNVDITEVKSFLESQWKPAPLPIDELLEKAELTFTKHDSGHMEVSFDQKDETKQAVFVTKEIEYYGRADVRKVWALAATLKEAPGVDVLTQLLQQSARTKMGAWTIEKASNGDYLVIYCCKLDATATPDALKSTMEYVATLTNVAKKDLIPTEPKEDPTETLAAWLSN</sequence>
<dbReference type="InterPro" id="IPR009003">
    <property type="entry name" value="Peptidase_S1_PA"/>
</dbReference>